<organism evidence="2 3">
    <name type="scientific">Carpinus fangiana</name>
    <dbReference type="NCBI Taxonomy" id="176857"/>
    <lineage>
        <taxon>Eukaryota</taxon>
        <taxon>Viridiplantae</taxon>
        <taxon>Streptophyta</taxon>
        <taxon>Embryophyta</taxon>
        <taxon>Tracheophyta</taxon>
        <taxon>Spermatophyta</taxon>
        <taxon>Magnoliopsida</taxon>
        <taxon>eudicotyledons</taxon>
        <taxon>Gunneridae</taxon>
        <taxon>Pentapetalae</taxon>
        <taxon>rosids</taxon>
        <taxon>fabids</taxon>
        <taxon>Fagales</taxon>
        <taxon>Betulaceae</taxon>
        <taxon>Carpinus</taxon>
    </lineage>
</organism>
<dbReference type="Proteomes" id="UP000327013">
    <property type="component" value="Chromosome 6"/>
</dbReference>
<dbReference type="AlphaFoldDB" id="A0A5N6RCP2"/>
<proteinExistence type="predicted"/>
<accession>A0A5N6RCP2</accession>
<dbReference type="OrthoDB" id="1837761at2759"/>
<dbReference type="InterPro" id="IPR046796">
    <property type="entry name" value="Transposase_32_dom"/>
</dbReference>
<keyword evidence="3" id="KW-1185">Reference proteome</keyword>
<reference evidence="2 3" key="1">
    <citation type="submission" date="2019-06" db="EMBL/GenBank/DDBJ databases">
        <title>A chromosomal-level reference genome of Carpinus fangiana (Coryloideae, Betulaceae).</title>
        <authorList>
            <person name="Yang X."/>
            <person name="Wang Z."/>
            <person name="Zhang L."/>
            <person name="Hao G."/>
            <person name="Liu J."/>
            <person name="Yang Y."/>
        </authorList>
    </citation>
    <scope>NUCLEOTIDE SEQUENCE [LARGE SCALE GENOMIC DNA]</scope>
    <source>
        <strain evidence="2">Cfa_2016G</strain>
        <tissue evidence="2">Leaf</tissue>
    </source>
</reference>
<name>A0A5N6RCP2_9ROSI</name>
<dbReference type="EMBL" id="CM017326">
    <property type="protein sequence ID" value="KAE8076805.1"/>
    <property type="molecule type" value="Genomic_DNA"/>
</dbReference>
<sequence length="345" mass="38779">MEVSASGSTVRRKRTREEKAILQNKILTRNIVIERGVVQTDLMVEPFLFINDIFRANQWTSLFSPVDAYPRLVREFYYNIESIKQASELSFKTKVLGNTHTINATLISEVTGIPLTNGKAVPYLPTEHQPSKSDIMAVLNLGGGHQWDDNKSNIPIGYVRAPERLMTWIVMQNIWPISRNSHVPLDRAIFIYAIIRRVPFCLCSHFLVTMLELYEEHSIALPFGGLITKILKAKLSNIPENEQVAVPEGPFRKGTVLKSNAQTQRFQAQSVHPPPTILDPQVASSSGSSVSNVSTQLNQIIELLQSQGHGIEALNTRLGVLERDVQQVKAALRHLLPEDQRDLDM</sequence>
<evidence type="ECO:0000313" key="2">
    <source>
        <dbReference type="EMBL" id="KAE8076805.1"/>
    </source>
</evidence>
<evidence type="ECO:0000313" key="3">
    <source>
        <dbReference type="Proteomes" id="UP000327013"/>
    </source>
</evidence>
<feature type="domain" description="Putative plant transposon protein" evidence="1">
    <location>
        <begin position="57"/>
        <end position="233"/>
    </location>
</feature>
<gene>
    <name evidence="2" type="ORF">FH972_015430</name>
</gene>
<dbReference type="Pfam" id="PF20167">
    <property type="entry name" value="Transposase_32"/>
    <property type="match status" value="1"/>
</dbReference>
<evidence type="ECO:0000259" key="1">
    <source>
        <dbReference type="Pfam" id="PF20167"/>
    </source>
</evidence>
<protein>
    <recommendedName>
        <fullName evidence="1">Putative plant transposon protein domain-containing protein</fullName>
    </recommendedName>
</protein>